<evidence type="ECO:0000313" key="2">
    <source>
        <dbReference type="Proteomes" id="UP000574369"/>
    </source>
</evidence>
<dbReference type="Pfam" id="PF04958">
    <property type="entry name" value="AstA"/>
    <property type="match status" value="1"/>
</dbReference>
<keyword evidence="2" id="KW-1185">Reference proteome</keyword>
<reference evidence="1 2" key="1">
    <citation type="submission" date="2020-08" db="EMBL/GenBank/DDBJ databases">
        <title>Genomic Encyclopedia of Type Strains, Phase III (KMG-III): the genomes of soil and plant-associated and newly described type strains.</title>
        <authorList>
            <person name="Whitman W."/>
        </authorList>
    </citation>
    <scope>NUCLEOTIDE SEQUENCE [LARGE SCALE GENOMIC DNA]</scope>
    <source>
        <strain evidence="1 2">CECT 7247</strain>
    </source>
</reference>
<dbReference type="EMBL" id="JACHXO010000007">
    <property type="protein sequence ID" value="MBB3196298.1"/>
    <property type="molecule type" value="Genomic_DNA"/>
</dbReference>
<evidence type="ECO:0000313" key="1">
    <source>
        <dbReference type="EMBL" id="MBB3196298.1"/>
    </source>
</evidence>
<dbReference type="SUPFAM" id="SSF55729">
    <property type="entry name" value="Acyl-CoA N-acyltransferases (Nat)"/>
    <property type="match status" value="1"/>
</dbReference>
<name>A0ABR6GW04_9BURK</name>
<protein>
    <submittedName>
        <fullName evidence="1">Uncharacterized protein</fullName>
    </submittedName>
</protein>
<gene>
    <name evidence="1" type="ORF">FHS28_003710</name>
</gene>
<organism evidence="1 2">
    <name type="scientific">Roseateles terrae</name>
    <dbReference type="NCBI Taxonomy" id="431060"/>
    <lineage>
        <taxon>Bacteria</taxon>
        <taxon>Pseudomonadati</taxon>
        <taxon>Pseudomonadota</taxon>
        <taxon>Betaproteobacteria</taxon>
        <taxon>Burkholderiales</taxon>
        <taxon>Sphaerotilaceae</taxon>
        <taxon>Roseateles</taxon>
    </lineage>
</organism>
<dbReference type="InterPro" id="IPR016181">
    <property type="entry name" value="Acyl_CoA_acyltransferase"/>
</dbReference>
<comment type="caution">
    <text evidence="1">The sequence shown here is derived from an EMBL/GenBank/DDBJ whole genome shotgun (WGS) entry which is preliminary data.</text>
</comment>
<accession>A0ABR6GW04</accession>
<dbReference type="Proteomes" id="UP000574369">
    <property type="component" value="Unassembled WGS sequence"/>
</dbReference>
<dbReference type="InterPro" id="IPR007041">
    <property type="entry name" value="Arg_succinylTrfase_AstA/AruG"/>
</dbReference>
<proteinExistence type="predicted"/>
<dbReference type="RefSeq" id="WP_184295180.1">
    <property type="nucleotide sequence ID" value="NZ_JACHXO010000007.1"/>
</dbReference>
<sequence>MRLERVDSLAAWPSSWRAVMAEWMNQLGEPVVPALPPGHSLRVLLDTAQDRPLACARIVPPLPSDTLPPAQAGAASDALRFHFRVGKLVHVSDELPLYNPQQILLMGNDLCDAIEITDLAVDPQAQEGALKLAHLLKAIVAEQASVVSGAAEGGDAATGAGAGVGTRTSAPSRPLFVELQGYRDAQGRSPFWRGLGGRFLPERGDAPGVGPTWRRDLADLLPALPLYASLMDDESRSCMGRTGPAAAMALEALKGAGFRPSDYVKIDDAGPCWQLAL</sequence>